<sequence length="145" mass="16366">MAPVDTVAVNANILLWLVLTLVTTAGYVLMLTLAKPKKGKPQHREETQQAVIQVHEPPPAPAPPKREKPPETERREIEERLKKMEKTLDQLIESLSKTTAKEEQLQEKKEEEPVIIAKSLEGEEIIKAAEELKAEISKMASLMKR</sequence>
<keyword evidence="2" id="KW-0472">Membrane</keyword>
<keyword evidence="2" id="KW-0812">Transmembrane</keyword>
<feature type="region of interest" description="Disordered" evidence="1">
    <location>
        <begin position="36"/>
        <end position="77"/>
    </location>
</feature>
<evidence type="ECO:0000313" key="3">
    <source>
        <dbReference type="EMBL" id="HIQ29330.1"/>
    </source>
</evidence>
<gene>
    <name evidence="3" type="ORF">EYH45_02060</name>
</gene>
<keyword evidence="2" id="KW-1133">Transmembrane helix</keyword>
<dbReference type="Proteomes" id="UP000608579">
    <property type="component" value="Unassembled WGS sequence"/>
</dbReference>
<organism evidence="3 4">
    <name type="scientific">Caldiarchaeum subterraneum</name>
    <dbReference type="NCBI Taxonomy" id="311458"/>
    <lineage>
        <taxon>Archaea</taxon>
        <taxon>Nitrososphaerota</taxon>
        <taxon>Candidatus Caldarchaeales</taxon>
        <taxon>Candidatus Caldarchaeaceae</taxon>
        <taxon>Candidatus Caldarchaeum</taxon>
    </lineage>
</organism>
<comment type="caution">
    <text evidence="3">The sequence shown here is derived from an EMBL/GenBank/DDBJ whole genome shotgun (WGS) entry which is preliminary data.</text>
</comment>
<feature type="transmembrane region" description="Helical" evidence="2">
    <location>
        <begin position="13"/>
        <end position="34"/>
    </location>
</feature>
<protein>
    <submittedName>
        <fullName evidence="3">Uncharacterized protein</fullName>
    </submittedName>
</protein>
<reference evidence="3" key="1">
    <citation type="journal article" date="2020" name="ISME J.">
        <title>Gammaproteobacteria mediating utilization of methyl-, sulfur- and petroleum organic compounds in deep ocean hydrothermal plumes.</title>
        <authorList>
            <person name="Zhou Z."/>
            <person name="Liu Y."/>
            <person name="Pan J."/>
            <person name="Cron B.R."/>
            <person name="Toner B.M."/>
            <person name="Anantharaman K."/>
            <person name="Breier J.A."/>
            <person name="Dick G.J."/>
            <person name="Li M."/>
        </authorList>
    </citation>
    <scope>NUCLEOTIDE SEQUENCE</scope>
    <source>
        <strain evidence="3">SZUA-1515</strain>
    </source>
</reference>
<name>A0A833EBZ9_CALS0</name>
<dbReference type="EMBL" id="DQVM01000036">
    <property type="protein sequence ID" value="HIQ29330.1"/>
    <property type="molecule type" value="Genomic_DNA"/>
</dbReference>
<accession>A0A833EBZ9</accession>
<evidence type="ECO:0000256" key="2">
    <source>
        <dbReference type="SAM" id="Phobius"/>
    </source>
</evidence>
<evidence type="ECO:0000313" key="4">
    <source>
        <dbReference type="Proteomes" id="UP000608579"/>
    </source>
</evidence>
<feature type="compositionally biased region" description="Basic and acidic residues" evidence="1">
    <location>
        <begin position="64"/>
        <end position="77"/>
    </location>
</feature>
<dbReference type="AlphaFoldDB" id="A0A833EBZ9"/>
<proteinExistence type="predicted"/>
<evidence type="ECO:0000256" key="1">
    <source>
        <dbReference type="SAM" id="MobiDB-lite"/>
    </source>
</evidence>